<gene>
    <name evidence="3" type="ORF">UFOPK3024_00285</name>
</gene>
<dbReference type="InterPro" id="IPR012338">
    <property type="entry name" value="Beta-lactam/transpept-like"/>
</dbReference>
<protein>
    <submittedName>
        <fullName evidence="3">Unannotated protein</fullName>
    </submittedName>
</protein>
<sequence>MPNSRGLLIGVLALVTGAVVALDAFGVINGPINRALTQRTYADEATVPALPQSGQVVPVLNPSTTVKSPAPTTAGLTKALRRVLASPSLGKDVSVVIVDGQTGQQLYARKENKPQGPASTAKLITGIAALATLGSDTRISTHVVDNGSSITLVGGGDPTLTSKPNRKAGTASIEELATITASWLKRANRTSVVLTFDDSLFTGPTSAPTWPASYVTSGIVAPVTALQVDRGKTNPPSRARASDPSKLAGQRFAQALTARGIAVKGAIKRATAAAGAPVIASVQSPPITELVEVMLTESDDDVAEVLAHLAGARAGNGGSFAGGSATIQKVLDNFKISRDGLVLFDGSGLSRSNAATPLTLAQVIYTSSRSKDRGLRSVLSGMPIAGLTGTLADRYRTASTRAGGGVARGKTGTLTGVSSLAGTVVDRQGHPLVFVILADQLTAGGTLAARQGIDRVVATLAQCGCQ</sequence>
<dbReference type="InterPro" id="IPR000667">
    <property type="entry name" value="Peptidase_S13"/>
</dbReference>
<name>A0A6J6XIQ5_9ZZZZ</name>
<comment type="similarity">
    <text evidence="1">Belongs to the peptidase S13 family.</text>
</comment>
<dbReference type="SUPFAM" id="SSF56601">
    <property type="entry name" value="beta-lactamase/transpeptidase-like"/>
    <property type="match status" value="1"/>
</dbReference>
<accession>A0A6J6XIQ5</accession>
<organism evidence="3">
    <name type="scientific">freshwater metagenome</name>
    <dbReference type="NCBI Taxonomy" id="449393"/>
    <lineage>
        <taxon>unclassified sequences</taxon>
        <taxon>metagenomes</taxon>
        <taxon>ecological metagenomes</taxon>
    </lineage>
</organism>
<proteinExistence type="inferred from homology"/>
<evidence type="ECO:0000256" key="2">
    <source>
        <dbReference type="ARBA" id="ARBA00022801"/>
    </source>
</evidence>
<dbReference type="PANTHER" id="PTHR30023:SF0">
    <property type="entry name" value="PENICILLIN-SENSITIVE CARBOXYPEPTIDASE A"/>
    <property type="match status" value="1"/>
</dbReference>
<dbReference type="AlphaFoldDB" id="A0A6J6XIQ5"/>
<dbReference type="NCBIfam" id="TIGR00666">
    <property type="entry name" value="PBP4"/>
    <property type="match status" value="1"/>
</dbReference>
<evidence type="ECO:0000313" key="3">
    <source>
        <dbReference type="EMBL" id="CAB4795494.1"/>
    </source>
</evidence>
<dbReference type="GO" id="GO:0004185">
    <property type="term" value="F:serine-type carboxypeptidase activity"/>
    <property type="evidence" value="ECO:0007669"/>
    <property type="project" value="InterPro"/>
</dbReference>
<dbReference type="EMBL" id="CAFAAK010000037">
    <property type="protein sequence ID" value="CAB4795494.1"/>
    <property type="molecule type" value="Genomic_DNA"/>
</dbReference>
<dbReference type="Gene3D" id="3.40.710.10">
    <property type="entry name" value="DD-peptidase/beta-lactamase superfamily"/>
    <property type="match status" value="2"/>
</dbReference>
<dbReference type="GO" id="GO:0000270">
    <property type="term" value="P:peptidoglycan metabolic process"/>
    <property type="evidence" value="ECO:0007669"/>
    <property type="project" value="TreeGrafter"/>
</dbReference>
<dbReference type="Pfam" id="PF02113">
    <property type="entry name" value="Peptidase_S13"/>
    <property type="match status" value="2"/>
</dbReference>
<dbReference type="PRINTS" id="PR00922">
    <property type="entry name" value="DADACBPTASE3"/>
</dbReference>
<evidence type="ECO:0000256" key="1">
    <source>
        <dbReference type="ARBA" id="ARBA00006096"/>
    </source>
</evidence>
<dbReference type="GO" id="GO:0006508">
    <property type="term" value="P:proteolysis"/>
    <property type="evidence" value="ECO:0007669"/>
    <property type="project" value="InterPro"/>
</dbReference>
<dbReference type="PANTHER" id="PTHR30023">
    <property type="entry name" value="D-ALANYL-D-ALANINE CARBOXYPEPTIDASE"/>
    <property type="match status" value="1"/>
</dbReference>
<keyword evidence="2" id="KW-0378">Hydrolase</keyword>
<reference evidence="3" key="1">
    <citation type="submission" date="2020-05" db="EMBL/GenBank/DDBJ databases">
        <authorList>
            <person name="Chiriac C."/>
            <person name="Salcher M."/>
            <person name="Ghai R."/>
            <person name="Kavagutti S V."/>
        </authorList>
    </citation>
    <scope>NUCLEOTIDE SEQUENCE</scope>
</reference>